<protein>
    <submittedName>
        <fullName evidence="1">Type I-E CRISPR-associated protein Cse1/CasA</fullName>
    </submittedName>
</protein>
<dbReference type="NCBIfam" id="TIGR02547">
    <property type="entry name" value="casA_cse1"/>
    <property type="match status" value="1"/>
</dbReference>
<comment type="caution">
    <text evidence="1">The sequence shown here is derived from an EMBL/GenBank/DDBJ whole genome shotgun (WGS) entry which is preliminary data.</text>
</comment>
<reference evidence="1" key="2">
    <citation type="submission" date="2020-09" db="EMBL/GenBank/DDBJ databases">
        <authorList>
            <person name="Sun Q."/>
            <person name="Ohkuma M."/>
        </authorList>
    </citation>
    <scope>NUCLEOTIDE SEQUENCE</scope>
    <source>
        <strain evidence="1">JCM 3090</strain>
    </source>
</reference>
<gene>
    <name evidence="1" type="ORF">GCM10010123_23130</name>
</gene>
<sequence length="539" mass="58075">MIRFDLTSQAWIPVVDGAAVSVRQALVEGHRLADLSWAQPLEAVAVLRQVLLPVYLDACGPPRDEADWADRWKHGRLNGERIAAYLDRHADCFDLFGEKPFAQVADLRTAKDETKPTSVLSAAVATGNNVPLFAARTDGNPPVLDAATAARALLAAQCWDTAAIKSGAADDPAVSGGKTTGNPTGPLGAIGPVVPLGRTLAETILLNVPLLRHGFEPDDVPQWHRDRPGPGWATRHPTGLLDLLTWQARRIRLVPRPGTTGIEVAEVVLCAGDRLLPDKLLEYEPHTAWRPVDKPRASDPVARPIRHQPGRAAWQGLSALLAARPGAELPGKPWSPNQLGTLHNLAARDDLASDYPLRVAAVGVVYGNQSAVVEDVLADFTPLPVLALADSDPTGGGIRVELDAMVAMAERLRIAANRLGDDLRRSCGGEPAGWDSGQRPGDLLVHRLSPIVHRLLAGLQRQPDRLDEGLAAWRAAARRECFAVVEPILASCGPTAFRGRAETKKDPKSDKKKEDVMRASTAEARFRWSVHRILAVVDG</sequence>
<dbReference type="RefSeq" id="WP_268244836.1">
    <property type="nucleotide sequence ID" value="NZ_BMQB01000004.1"/>
</dbReference>
<dbReference type="InterPro" id="IPR013381">
    <property type="entry name" value="CRISPR-assoc_prot_Cse1"/>
</dbReference>
<organism evidence="1 2">
    <name type="scientific">Pilimelia anulata</name>
    <dbReference type="NCBI Taxonomy" id="53371"/>
    <lineage>
        <taxon>Bacteria</taxon>
        <taxon>Bacillati</taxon>
        <taxon>Actinomycetota</taxon>
        <taxon>Actinomycetes</taxon>
        <taxon>Micromonosporales</taxon>
        <taxon>Micromonosporaceae</taxon>
        <taxon>Pilimelia</taxon>
    </lineage>
</organism>
<evidence type="ECO:0000313" key="1">
    <source>
        <dbReference type="EMBL" id="GGJ92614.1"/>
    </source>
</evidence>
<keyword evidence="2" id="KW-1185">Reference proteome</keyword>
<dbReference type="EMBL" id="BMQB01000004">
    <property type="protein sequence ID" value="GGJ92614.1"/>
    <property type="molecule type" value="Genomic_DNA"/>
</dbReference>
<dbReference type="Proteomes" id="UP000649739">
    <property type="component" value="Unassembled WGS sequence"/>
</dbReference>
<reference evidence="1" key="1">
    <citation type="journal article" date="2014" name="Int. J. Syst. Evol. Microbiol.">
        <title>Complete genome sequence of Corynebacterium casei LMG S-19264T (=DSM 44701T), isolated from a smear-ripened cheese.</title>
        <authorList>
            <consortium name="US DOE Joint Genome Institute (JGI-PGF)"/>
            <person name="Walter F."/>
            <person name="Albersmeier A."/>
            <person name="Kalinowski J."/>
            <person name="Ruckert C."/>
        </authorList>
    </citation>
    <scope>NUCLEOTIDE SEQUENCE</scope>
    <source>
        <strain evidence="1">JCM 3090</strain>
    </source>
</reference>
<evidence type="ECO:0000313" key="2">
    <source>
        <dbReference type="Proteomes" id="UP000649739"/>
    </source>
</evidence>
<accession>A0A8J3BBK3</accession>
<dbReference type="Pfam" id="PF09481">
    <property type="entry name" value="CRISPR_Cse1"/>
    <property type="match status" value="1"/>
</dbReference>
<dbReference type="AlphaFoldDB" id="A0A8J3BBK3"/>
<proteinExistence type="predicted"/>
<dbReference type="Gene3D" id="1.10.132.100">
    <property type="match status" value="1"/>
</dbReference>
<name>A0A8J3BBK3_9ACTN</name>